<dbReference type="InterPro" id="IPR011545">
    <property type="entry name" value="DEAD/DEAH_box_helicase_dom"/>
</dbReference>
<comment type="similarity">
    <text evidence="14">Belongs to the DEAD box helicase family. DDX23/PRP28 subfamily.</text>
</comment>
<name>A0A158QEX0_HYMDI</name>
<protein>
    <submittedName>
        <fullName evidence="31">RNA helicase</fullName>
    </submittedName>
</protein>
<keyword evidence="6 20" id="KW-0547">Nucleotide-binding</keyword>
<evidence type="ECO:0000256" key="22">
    <source>
        <dbReference type="SAM" id="Phobius"/>
    </source>
</evidence>
<dbReference type="InterPro" id="IPR014014">
    <property type="entry name" value="RNA_helicase_DEAD_Q_motif"/>
</dbReference>
<keyword evidence="11" id="KW-0175">Coiled coil</keyword>
<dbReference type="InterPro" id="IPR000403">
    <property type="entry name" value="PI3/4_kinase_cat_dom"/>
</dbReference>
<evidence type="ECO:0000256" key="15">
    <source>
        <dbReference type="ARBA" id="ARBA00047899"/>
    </source>
</evidence>
<accession>A0A158QEX0</accession>
<evidence type="ECO:0000256" key="9">
    <source>
        <dbReference type="ARBA" id="ARBA00022806"/>
    </source>
</evidence>
<dbReference type="Gene3D" id="3.30.1010.10">
    <property type="entry name" value="Phosphatidylinositol 3-kinase Catalytic Subunit, Chain A, domain 4"/>
    <property type="match status" value="1"/>
</dbReference>
<evidence type="ECO:0000256" key="1">
    <source>
        <dbReference type="ARBA" id="ARBA00004123"/>
    </source>
</evidence>
<comment type="catalytic activity">
    <reaction evidence="17">
        <text>L-seryl-[protein] + ATP = O-phospho-L-seryl-[protein] + ADP + H(+)</text>
        <dbReference type="Rhea" id="RHEA:17989"/>
        <dbReference type="Rhea" id="RHEA-COMP:9863"/>
        <dbReference type="Rhea" id="RHEA-COMP:11604"/>
        <dbReference type="ChEBI" id="CHEBI:15378"/>
        <dbReference type="ChEBI" id="CHEBI:29999"/>
        <dbReference type="ChEBI" id="CHEBI:30616"/>
        <dbReference type="ChEBI" id="CHEBI:83421"/>
        <dbReference type="ChEBI" id="CHEBI:456216"/>
        <dbReference type="EC" id="2.7.11.1"/>
    </reaction>
</comment>
<evidence type="ECO:0000259" key="23">
    <source>
        <dbReference type="PROSITE" id="PS50004"/>
    </source>
</evidence>
<feature type="region of interest" description="Disordered" evidence="21">
    <location>
        <begin position="1341"/>
        <end position="1475"/>
    </location>
</feature>
<evidence type="ECO:0000256" key="19">
    <source>
        <dbReference type="PROSITE-ProRule" id="PRU00880"/>
    </source>
</evidence>
<dbReference type="GO" id="GO:0016787">
    <property type="term" value="F:hydrolase activity"/>
    <property type="evidence" value="ECO:0007669"/>
    <property type="project" value="UniProtKB-KW"/>
</dbReference>
<dbReference type="InterPro" id="IPR035892">
    <property type="entry name" value="C2_domain_sf"/>
</dbReference>
<keyword evidence="5" id="KW-0808">Transferase</keyword>
<evidence type="ECO:0000256" key="2">
    <source>
        <dbReference type="ARBA" id="ARBA00005490"/>
    </source>
</evidence>
<dbReference type="PROSITE" id="PS50290">
    <property type="entry name" value="PI3_4_KINASE_3"/>
    <property type="match status" value="1"/>
</dbReference>
<dbReference type="Gene3D" id="3.40.50.300">
    <property type="entry name" value="P-loop containing nucleotide triphosphate hydrolases"/>
    <property type="match status" value="2"/>
</dbReference>
<feature type="transmembrane region" description="Helical" evidence="22">
    <location>
        <begin position="2407"/>
        <end position="2429"/>
    </location>
</feature>
<feature type="domain" description="PI3K/PI4K catalytic" evidence="25">
    <location>
        <begin position="757"/>
        <end position="1036"/>
    </location>
</feature>
<dbReference type="GO" id="GO:0003676">
    <property type="term" value="F:nucleic acid binding"/>
    <property type="evidence" value="ECO:0007669"/>
    <property type="project" value="InterPro"/>
</dbReference>
<dbReference type="Pfam" id="PF00454">
    <property type="entry name" value="PI3_PI4_kinase"/>
    <property type="match status" value="1"/>
</dbReference>
<dbReference type="InterPro" id="IPR001650">
    <property type="entry name" value="Helicase_C-like"/>
</dbReference>
<dbReference type="SUPFAM" id="SSF48371">
    <property type="entry name" value="ARM repeat"/>
    <property type="match status" value="1"/>
</dbReference>
<dbReference type="SMART" id="SM00145">
    <property type="entry name" value="PI3Ka"/>
    <property type="match status" value="1"/>
</dbReference>
<evidence type="ECO:0000259" key="28">
    <source>
        <dbReference type="PROSITE" id="PS51195"/>
    </source>
</evidence>
<keyword evidence="8" id="KW-0378">Hydrolase</keyword>
<feature type="domain" description="Helicase C-terminal" evidence="27">
    <location>
        <begin position="1975"/>
        <end position="2116"/>
    </location>
</feature>
<feature type="domain" description="Protein kinase" evidence="24">
    <location>
        <begin position="2142"/>
        <end position="2397"/>
    </location>
</feature>
<proteinExistence type="inferred from homology"/>
<comment type="catalytic activity">
    <reaction evidence="16">
        <text>ATP + H2O = ADP + phosphate + H(+)</text>
        <dbReference type="Rhea" id="RHEA:13065"/>
        <dbReference type="ChEBI" id="CHEBI:15377"/>
        <dbReference type="ChEBI" id="CHEBI:15378"/>
        <dbReference type="ChEBI" id="CHEBI:30616"/>
        <dbReference type="ChEBI" id="CHEBI:43474"/>
        <dbReference type="ChEBI" id="CHEBI:456216"/>
        <dbReference type="EC" id="3.6.4.13"/>
    </reaction>
</comment>
<dbReference type="SUPFAM" id="SSF56112">
    <property type="entry name" value="Protein kinase-like (PK-like)"/>
    <property type="match status" value="2"/>
</dbReference>
<evidence type="ECO:0000259" key="26">
    <source>
        <dbReference type="PROSITE" id="PS51192"/>
    </source>
</evidence>
<feature type="domain" description="C2" evidence="23">
    <location>
        <begin position="1200"/>
        <end position="1330"/>
    </location>
</feature>
<keyword evidence="22" id="KW-1133">Transmembrane helix</keyword>
<dbReference type="PROSITE" id="PS50011">
    <property type="entry name" value="PROTEIN_KINASE_DOM"/>
    <property type="match status" value="1"/>
</dbReference>
<evidence type="ECO:0000256" key="17">
    <source>
        <dbReference type="ARBA" id="ARBA00048679"/>
    </source>
</evidence>
<dbReference type="SMART" id="SM00487">
    <property type="entry name" value="DEXDc"/>
    <property type="match status" value="1"/>
</dbReference>
<dbReference type="GO" id="GO:0003724">
    <property type="term" value="F:RNA helicase activity"/>
    <property type="evidence" value="ECO:0007669"/>
    <property type="project" value="UniProtKB-EC"/>
</dbReference>
<keyword evidence="3" id="KW-0723">Serine/threonine-protein kinase</keyword>
<dbReference type="PROSITE" id="PS51545">
    <property type="entry name" value="PIK_HELICAL"/>
    <property type="match status" value="1"/>
</dbReference>
<dbReference type="PROSITE" id="PS51192">
    <property type="entry name" value="HELICASE_ATP_BIND_1"/>
    <property type="match status" value="1"/>
</dbReference>
<keyword evidence="22" id="KW-0472">Membrane</keyword>
<dbReference type="STRING" id="6216.A0A158QEX0"/>
<dbReference type="GO" id="GO:0008380">
    <property type="term" value="P:RNA splicing"/>
    <property type="evidence" value="ECO:0007669"/>
    <property type="project" value="UniProtKB-KW"/>
</dbReference>
<keyword evidence="13" id="KW-0539">Nucleus</keyword>
<feature type="compositionally biased region" description="Basic and acidic residues" evidence="21">
    <location>
        <begin position="1408"/>
        <end position="1421"/>
    </location>
</feature>
<evidence type="ECO:0000313" key="31">
    <source>
        <dbReference type="WBParaSite" id="HDID_0000801501-mRNA-1"/>
    </source>
</evidence>
<dbReference type="InterPro" id="IPR008271">
    <property type="entry name" value="Ser/Thr_kinase_AS"/>
</dbReference>
<feature type="domain" description="Helicase ATP-binding" evidence="26">
    <location>
        <begin position="1767"/>
        <end position="1971"/>
    </location>
</feature>
<dbReference type="InterPro" id="IPR000008">
    <property type="entry name" value="C2_dom"/>
</dbReference>
<evidence type="ECO:0000259" key="29">
    <source>
        <dbReference type="PROSITE" id="PS51545"/>
    </source>
</evidence>
<dbReference type="Gene3D" id="1.10.510.10">
    <property type="entry name" value="Transferase(Phosphotransferase) domain 1"/>
    <property type="match status" value="1"/>
</dbReference>
<dbReference type="GO" id="GO:0006397">
    <property type="term" value="P:mRNA processing"/>
    <property type="evidence" value="ECO:0007669"/>
    <property type="project" value="UniProtKB-KW"/>
</dbReference>
<dbReference type="FunFam" id="3.40.50.300:FF:000322">
    <property type="entry name" value="probable ATP-dependent RNA helicase DDX23"/>
    <property type="match status" value="1"/>
</dbReference>
<dbReference type="GO" id="GO:0005634">
    <property type="term" value="C:nucleus"/>
    <property type="evidence" value="ECO:0007669"/>
    <property type="project" value="UniProtKB-SubCell"/>
</dbReference>
<organism evidence="31">
    <name type="scientific">Hymenolepis diminuta</name>
    <name type="common">Rat tapeworm</name>
    <dbReference type="NCBI Taxonomy" id="6216"/>
    <lineage>
        <taxon>Eukaryota</taxon>
        <taxon>Metazoa</taxon>
        <taxon>Spiralia</taxon>
        <taxon>Lophotrochozoa</taxon>
        <taxon>Platyhelminthes</taxon>
        <taxon>Cestoda</taxon>
        <taxon>Eucestoda</taxon>
        <taxon>Cyclophyllidea</taxon>
        <taxon>Hymenolepididae</taxon>
        <taxon>Hymenolepis</taxon>
    </lineage>
</organism>
<dbReference type="Gene3D" id="2.60.40.150">
    <property type="entry name" value="C2 domain"/>
    <property type="match status" value="2"/>
</dbReference>
<feature type="compositionally biased region" description="Basic and acidic residues" evidence="21">
    <location>
        <begin position="1356"/>
        <end position="1368"/>
    </location>
</feature>
<dbReference type="InterPro" id="IPR027417">
    <property type="entry name" value="P-loop_NTPase"/>
</dbReference>
<comment type="catalytic activity">
    <reaction evidence="15">
        <text>L-threonyl-[protein] + ATP = O-phospho-L-threonyl-[protein] + ADP + H(+)</text>
        <dbReference type="Rhea" id="RHEA:46608"/>
        <dbReference type="Rhea" id="RHEA-COMP:11060"/>
        <dbReference type="Rhea" id="RHEA-COMP:11605"/>
        <dbReference type="ChEBI" id="CHEBI:15378"/>
        <dbReference type="ChEBI" id="CHEBI:30013"/>
        <dbReference type="ChEBI" id="CHEBI:30616"/>
        <dbReference type="ChEBI" id="CHEBI:61977"/>
        <dbReference type="ChEBI" id="CHEBI:456216"/>
        <dbReference type="EC" id="2.7.11.1"/>
    </reaction>
</comment>
<dbReference type="InterPro" id="IPR016024">
    <property type="entry name" value="ARM-type_fold"/>
</dbReference>
<dbReference type="CDD" id="cd17945">
    <property type="entry name" value="DEADc_DDX23"/>
    <property type="match status" value="1"/>
</dbReference>
<dbReference type="InterPro" id="IPR000629">
    <property type="entry name" value="RNA-helicase_DEAD-box_CS"/>
</dbReference>
<keyword evidence="22" id="KW-0812">Transmembrane</keyword>
<dbReference type="InterPro" id="IPR002420">
    <property type="entry name" value="PI3K-type_C2_dom"/>
</dbReference>
<evidence type="ECO:0000256" key="7">
    <source>
        <dbReference type="ARBA" id="ARBA00022777"/>
    </source>
</evidence>
<dbReference type="InterPro" id="IPR001263">
    <property type="entry name" value="PI3K_accessory_dom"/>
</dbReference>
<reference evidence="31" key="1">
    <citation type="submission" date="2016-04" db="UniProtKB">
        <authorList>
            <consortium name="WormBaseParasite"/>
        </authorList>
    </citation>
    <scope>IDENTIFICATION</scope>
</reference>
<dbReference type="PANTHER" id="PTHR47167:SF4">
    <property type="entry name" value="SERINE_THREONINE-PROTEIN KINASE TAO"/>
    <property type="match status" value="1"/>
</dbReference>
<dbReference type="PROSITE" id="PS50004">
    <property type="entry name" value="C2"/>
    <property type="match status" value="1"/>
</dbReference>
<dbReference type="GO" id="GO:0005737">
    <property type="term" value="C:cytoplasm"/>
    <property type="evidence" value="ECO:0007669"/>
    <property type="project" value="TreeGrafter"/>
</dbReference>
<evidence type="ECO:0000256" key="4">
    <source>
        <dbReference type="ARBA" id="ARBA00022664"/>
    </source>
</evidence>
<evidence type="ECO:0000256" key="12">
    <source>
        <dbReference type="ARBA" id="ARBA00023187"/>
    </source>
</evidence>
<feature type="short sequence motif" description="Q motif" evidence="18">
    <location>
        <begin position="1736"/>
        <end position="1764"/>
    </location>
</feature>
<dbReference type="Pfam" id="PF00069">
    <property type="entry name" value="Pkinase"/>
    <property type="match status" value="1"/>
</dbReference>
<keyword evidence="4" id="KW-0507">mRNA processing</keyword>
<feature type="domain" description="DEAD-box RNA helicase Q" evidence="28">
    <location>
        <begin position="1736"/>
        <end position="1764"/>
    </location>
</feature>
<evidence type="ECO:0000256" key="6">
    <source>
        <dbReference type="ARBA" id="ARBA00022741"/>
    </source>
</evidence>
<evidence type="ECO:0000256" key="16">
    <source>
        <dbReference type="ARBA" id="ARBA00047984"/>
    </source>
</evidence>
<dbReference type="Gene3D" id="1.25.40.70">
    <property type="entry name" value="Phosphatidylinositol 3-kinase, accessory domain (PIK)"/>
    <property type="match status" value="1"/>
</dbReference>
<evidence type="ECO:0000256" key="3">
    <source>
        <dbReference type="ARBA" id="ARBA00022527"/>
    </source>
</evidence>
<dbReference type="SUPFAM" id="SSF52540">
    <property type="entry name" value="P-loop containing nucleoside triphosphate hydrolases"/>
    <property type="match status" value="2"/>
</dbReference>
<evidence type="ECO:0000256" key="20">
    <source>
        <dbReference type="PROSITE-ProRule" id="PRU10141"/>
    </source>
</evidence>
<feature type="region of interest" description="Disordered" evidence="21">
    <location>
        <begin position="1561"/>
        <end position="1587"/>
    </location>
</feature>
<dbReference type="InterPro" id="IPR011009">
    <property type="entry name" value="Kinase-like_dom_sf"/>
</dbReference>
<evidence type="ECO:0000256" key="18">
    <source>
        <dbReference type="PROSITE-ProRule" id="PRU00552"/>
    </source>
</evidence>
<dbReference type="SMART" id="SM00490">
    <property type="entry name" value="HELICc"/>
    <property type="match status" value="1"/>
</dbReference>
<dbReference type="InterPro" id="IPR014001">
    <property type="entry name" value="Helicase_ATP-bd"/>
</dbReference>
<evidence type="ECO:0000259" key="30">
    <source>
        <dbReference type="PROSITE" id="PS51547"/>
    </source>
</evidence>
<sequence>LSGCATPIFNAIELHAALGDHEYIQTCCRTVNDVYLIMEPYSMQELFLPTPEDRINKLNLHDLPAMQLEIPDRIAIEESVKKIQFYLDKLMKQIPAISTTTMVSVGETCGRLKVAVEDHISKICHRMAIYSLSETMESFQCCLHHLIRNKTRGQNQGVNNRRIPHVEGSSDHVTDQEAINKLAVLEMQVIRQTIAFLKWKQAWHPHLQLSIALSAPLIGSTVECERLLGCHIAEKSSCRRISKSNFHLVLCVGGVIDPNLQGSLNSTSFYRVHIVLTYAGRPLSKVCPIKEDQRNFADINRCPEYENTVPVHGDSYYSRRVDFKSNGKINEWIRFLDFRLRHLPRETMLNVSLIALSEGTLLGWVNVPLFDPNGQLRQGIVLAGLWPPGNAERLSPEMRSTFAEPNRRSDAIVVELGFLVFEYNFYFTVPPPVEIYCETLSSQDRGRLLEAASDLLYSPLPPDQQQSRRPSDIVQDLKFTAFIPDRKPYQHLIDQLWSIRGRLTGEPELLMALLIAAPVCWPKKCRPEAMGFTERVHDKILWMNLLSQLYGLVQRSPPLAPAAALRLLLPDVSDQVLRHWAVVCIGQISTDAMICYLPSLVEAVNYDIYMDWSGLVSLLLHRATVSLRFCNALYWNIESVLMNPKWYSQQRLLLIKSALIWLRGSRLNATWKLQSDVLKGMQMTARALKTARDDAEKQVLTEGLQSIQAILDHRFKPKPSAEQDASRQTCLRPVKATSCPDGFRLPFDFGFCSRKIEVESCSYIPSFNRPIEIIFRGLDGKCRNCIYKVGDDLQVDLLMCQLIKICDRIWLNNALDLCIPHFCVMPQDPKCGLIELVTKSLTLREVNLAIGKTPGLLAWLEKMNDATYFKRALQNFLHSTVAGSVLTYVLGIGDRHNDNIMMRTNGQSFHIDFSKVFGNFQKFLGINRDRSPFILTPDMVEVIKAGEPTSACKPSGKDKLAEFPSFVHHCCESYNCLRKHALSIIGLLEMAWQMQLPGLERRQIQHVYGMLRQNISEKEAETYFKAGLASISITDSTISRSGHYVKPAFKFEILPVVNVGCGDDENVERRSYTITRDVHDLQRMVWRIRDANSHCLRSEKVLRLLSELDDQVKNCAIPTSPSPELLDELKASLVDFIQFYAKDKTLVTFWTQTMKDMGSESASGSALVFDAEGSDDDDAINDDIFTRNAEYSLVQEDSTVPDCPAVKLTLQLSASCERLNVTVDQGHDWDLQSENLTMNCIIDARISADYVRPLFDQRSVVIATSNPVLSERFTLDIPRNQLENASLILTARQLDTIGARHLIGDAVVPLCTLPKQSAIDPNSNVVTRWYELSRRTFERVEDLPKASSKEKKHKSKMTDEEYRKYKEEKKKRKLAKKQKKLEKEKRKEEKRRKKEEEQRSKKTYNYSKTDKSDGHKDSKDDRHKRRRSETPMKDKRDNENGEPPEKRLKPEQKEEELEEVKNDVKKRELQKPKGPISLEELIQRKEASEAELAKPKFISREEREKLALQRRETAIREEKKRIADELNKQIVYLSKNREEGISSRYDSRDSRFRRRADDLDRRYSEGRDSRRDRRNEDSSSKVSEIDKEREAEAIKERYLGQKRFTKRRQRRLNERKFVFDWDASEDTSQDYNPLYKDKHQIQFFGRGHIGGIDIKQQKKELGKFYSSLIESRRTDAQKEQEVKRLHGLAKREAREKWDDRHWTEKSLEEMTYRDWRIFREDYGISTKGGNLPNPIRSWKESSIHKDLLDVIEKVGYAEPTAIQRQAIPIGLQNRDIIGIAETGSGKTLAFLVPLLTWIQTLPKLVRMEDTEQGPYALIMAPSRELAQQIEEETVKFGAPLGIKTVAVIGGLSKEDQALKLRMGAEIVIGTPGRLVDVLESRYIVLNQCTYVVLDEADKMIDMGFEPHVNNILSYLPVTNQKPDTEEAEQDDKLLANFSTKQKYRQTVMFTATMPPAVERLARSYLRRPATVYVGTAGKPTERVEQIVYMVSENEKRCGADILAKGLEKLGHSAVVLHGGKGQEHREYALASLKSGQKEILVATDVAGRGIDIKDVSMVINYDMSKTIDGKSGTAITFLTKDDIGVYYDLKQLLLNSPVSSCPAELANHPEAQTKPGLYVQKKRRADETNNGIICREDPTQLFTDLSQIGAGNFGIVYRATTVATGEVVAIKKLKYDSKRKVSLEDLKDMRREIEFITLMKHKNCVQCRGCYIDQQVPWIVMEYCLGSVADILKVQQDPLKECEISCIVSEVLNGLVYIHSQKFIHRDIKAANVLFTESGGVKIGDFGSVSFKSPANSFVGTPYWIAPEVILAMESGLYDCRVDVWSLGITCIEMAELKPPYMVYANTMAALYQIALNPAPRLGKASWSSDFYDFVDFVLKKKVSSNNFSYISITSFMCVYVIQLRNFALFNICAAQFGAFVSACAYTNFLCLLIRCLLFFDFLQRIVGLLMCINYLLL</sequence>
<evidence type="ECO:0000259" key="25">
    <source>
        <dbReference type="PROSITE" id="PS50290"/>
    </source>
</evidence>
<dbReference type="SMART" id="SM00220">
    <property type="entry name" value="S_TKc"/>
    <property type="match status" value="1"/>
</dbReference>
<dbReference type="PROSITE" id="PS00107">
    <property type="entry name" value="PROTEIN_KINASE_ATP"/>
    <property type="match status" value="1"/>
</dbReference>
<keyword evidence="12" id="KW-0508">mRNA splicing</keyword>
<evidence type="ECO:0000256" key="8">
    <source>
        <dbReference type="ARBA" id="ARBA00022801"/>
    </source>
</evidence>
<dbReference type="PROSITE" id="PS51194">
    <property type="entry name" value="HELICASE_CTER"/>
    <property type="match status" value="1"/>
</dbReference>
<feature type="compositionally biased region" description="Basic and acidic residues" evidence="21">
    <location>
        <begin position="1428"/>
        <end position="1452"/>
    </location>
</feature>
<dbReference type="Pfam" id="PF00271">
    <property type="entry name" value="Helicase_C"/>
    <property type="match status" value="1"/>
</dbReference>
<evidence type="ECO:0000256" key="5">
    <source>
        <dbReference type="ARBA" id="ARBA00022679"/>
    </source>
</evidence>
<keyword evidence="10 20" id="KW-0067">ATP-binding</keyword>
<feature type="binding site" evidence="20">
    <location>
        <position position="2172"/>
    </location>
    <ligand>
        <name>ATP</name>
        <dbReference type="ChEBI" id="CHEBI:30616"/>
    </ligand>
</feature>
<evidence type="ECO:0000256" key="10">
    <source>
        <dbReference type="ARBA" id="ARBA00022840"/>
    </source>
</evidence>
<dbReference type="PROSITE" id="PS51195">
    <property type="entry name" value="Q_MOTIF"/>
    <property type="match status" value="1"/>
</dbReference>
<evidence type="ECO:0000256" key="21">
    <source>
        <dbReference type="SAM" id="MobiDB-lite"/>
    </source>
</evidence>
<feature type="domain" description="PIK helical" evidence="29">
    <location>
        <begin position="456"/>
        <end position="661"/>
    </location>
</feature>
<dbReference type="Pfam" id="PF25430">
    <property type="entry name" value="DDX23"/>
    <property type="match status" value="1"/>
</dbReference>
<dbReference type="InterPro" id="IPR018936">
    <property type="entry name" value="PI3/4_kinase_CS"/>
</dbReference>
<evidence type="ECO:0000256" key="11">
    <source>
        <dbReference type="ARBA" id="ARBA00023054"/>
    </source>
</evidence>
<dbReference type="GO" id="GO:0004674">
    <property type="term" value="F:protein serine/threonine kinase activity"/>
    <property type="evidence" value="ECO:0007669"/>
    <property type="project" value="UniProtKB-KW"/>
</dbReference>
<dbReference type="PROSITE" id="PS00916">
    <property type="entry name" value="PI3_4_KINASE_2"/>
    <property type="match status" value="1"/>
</dbReference>
<evidence type="ECO:0000259" key="27">
    <source>
        <dbReference type="PROSITE" id="PS51194"/>
    </source>
</evidence>
<evidence type="ECO:0000256" key="13">
    <source>
        <dbReference type="ARBA" id="ARBA00023242"/>
    </source>
</evidence>
<evidence type="ECO:0000256" key="14">
    <source>
        <dbReference type="ARBA" id="ARBA00037954"/>
    </source>
</evidence>
<dbReference type="Pfam" id="PF00270">
    <property type="entry name" value="DEAD"/>
    <property type="match status" value="1"/>
</dbReference>
<dbReference type="Pfam" id="PF00792">
    <property type="entry name" value="PI3K_C2"/>
    <property type="match status" value="1"/>
</dbReference>
<dbReference type="InterPro" id="IPR000719">
    <property type="entry name" value="Prot_kinase_dom"/>
</dbReference>
<keyword evidence="7" id="KW-0418">Kinase</keyword>
<dbReference type="InterPro" id="IPR017441">
    <property type="entry name" value="Protein_kinase_ATP_BS"/>
</dbReference>
<comment type="similarity">
    <text evidence="2">Belongs to the protein kinase superfamily. AGC Ser/Thr protein kinase family. PKC subfamily.</text>
</comment>
<dbReference type="Pfam" id="PF00613">
    <property type="entry name" value="PI3Ka"/>
    <property type="match status" value="1"/>
</dbReference>
<dbReference type="WBParaSite" id="HDID_0000801501-mRNA-1">
    <property type="protein sequence ID" value="HDID_0000801501-mRNA-1"/>
    <property type="gene ID" value="HDID_0000801501"/>
</dbReference>
<dbReference type="InterPro" id="IPR051234">
    <property type="entry name" value="TAO_STE20_kinase"/>
</dbReference>
<dbReference type="InterPro" id="IPR057479">
    <property type="entry name" value="PRP28/DDX23-like_helical"/>
</dbReference>
<dbReference type="PANTHER" id="PTHR47167">
    <property type="entry name" value="SERINE/THREONINE-PROTEIN KINASE TAO1-LIKE PROTEIN"/>
    <property type="match status" value="1"/>
</dbReference>
<dbReference type="PROSITE" id="PS51547">
    <property type="entry name" value="C2_PI3K"/>
    <property type="match status" value="1"/>
</dbReference>
<feature type="domain" description="C2 PI3K-type" evidence="30">
    <location>
        <begin position="244"/>
        <end position="422"/>
    </location>
</feature>
<evidence type="ECO:0000259" key="24">
    <source>
        <dbReference type="PROSITE" id="PS50011"/>
    </source>
</evidence>
<dbReference type="InterPro" id="IPR042236">
    <property type="entry name" value="PI3K_accessory_sf"/>
</dbReference>
<keyword evidence="9" id="KW-0347">Helicase</keyword>
<dbReference type="CDD" id="cd18787">
    <property type="entry name" value="SF2_C_DEAD"/>
    <property type="match status" value="1"/>
</dbReference>
<dbReference type="Gene3D" id="3.30.200.20">
    <property type="entry name" value="Phosphorylase Kinase, domain 1"/>
    <property type="match status" value="1"/>
</dbReference>
<feature type="compositionally biased region" description="Basic residues" evidence="21">
    <location>
        <begin position="1369"/>
        <end position="1380"/>
    </location>
</feature>
<comment type="similarity">
    <text evidence="19">Belongs to the PI3/PI4-kinase family.</text>
</comment>
<feature type="compositionally biased region" description="Basic and acidic residues" evidence="21">
    <location>
        <begin position="1459"/>
        <end position="1471"/>
    </location>
</feature>
<dbReference type="InterPro" id="IPR036940">
    <property type="entry name" value="PI3/4_kinase_cat_sf"/>
</dbReference>
<dbReference type="SMART" id="SM00146">
    <property type="entry name" value="PI3Kc"/>
    <property type="match status" value="1"/>
</dbReference>
<dbReference type="GO" id="GO:0005524">
    <property type="term" value="F:ATP binding"/>
    <property type="evidence" value="ECO:0007669"/>
    <property type="project" value="UniProtKB-UniRule"/>
</dbReference>
<comment type="subcellular location">
    <subcellularLocation>
        <location evidence="1">Nucleus</location>
    </subcellularLocation>
</comment>
<dbReference type="Gene3D" id="1.10.1070.11">
    <property type="entry name" value="Phosphatidylinositol 3-/4-kinase, catalytic domain"/>
    <property type="match status" value="1"/>
</dbReference>
<dbReference type="PROSITE" id="PS00108">
    <property type="entry name" value="PROTEIN_KINASE_ST"/>
    <property type="match status" value="1"/>
</dbReference>
<dbReference type="SUPFAM" id="SSF49562">
    <property type="entry name" value="C2 domain (Calcium/lipid-binding domain, CaLB)"/>
    <property type="match status" value="2"/>
</dbReference>
<dbReference type="PROSITE" id="PS00039">
    <property type="entry name" value="DEAD_ATP_HELICASE"/>
    <property type="match status" value="1"/>
</dbReference>